<protein>
    <submittedName>
        <fullName evidence="1">Uncharacterized protein YuzE</fullName>
    </submittedName>
</protein>
<organism evidence="1 2">
    <name type="scientific">Streptosporangium saharense</name>
    <dbReference type="NCBI Taxonomy" id="1706840"/>
    <lineage>
        <taxon>Bacteria</taxon>
        <taxon>Bacillati</taxon>
        <taxon>Actinomycetota</taxon>
        <taxon>Actinomycetes</taxon>
        <taxon>Streptosporangiales</taxon>
        <taxon>Streptosporangiaceae</taxon>
        <taxon>Streptosporangium</taxon>
    </lineage>
</organism>
<comment type="caution">
    <text evidence="1">The sequence shown here is derived from an EMBL/GenBank/DDBJ whole genome shotgun (WGS) entry which is preliminary data.</text>
</comment>
<dbReference type="EMBL" id="JACHJP010000004">
    <property type="protein sequence ID" value="MBB4917375.1"/>
    <property type="molecule type" value="Genomic_DNA"/>
</dbReference>
<keyword evidence="2" id="KW-1185">Reference proteome</keyword>
<evidence type="ECO:0000313" key="1">
    <source>
        <dbReference type="EMBL" id="MBB4917375.1"/>
    </source>
</evidence>
<dbReference type="Pfam" id="PF10049">
    <property type="entry name" value="DUF2283"/>
    <property type="match status" value="1"/>
</dbReference>
<dbReference type="AlphaFoldDB" id="A0A7W7QPL8"/>
<reference evidence="1 2" key="1">
    <citation type="submission" date="2020-08" db="EMBL/GenBank/DDBJ databases">
        <title>Genomic Encyclopedia of Type Strains, Phase III (KMG-III): the genomes of soil and plant-associated and newly described type strains.</title>
        <authorList>
            <person name="Whitman W."/>
        </authorList>
    </citation>
    <scope>NUCLEOTIDE SEQUENCE [LARGE SCALE GENOMIC DNA]</scope>
    <source>
        <strain evidence="1 2">CECT 8840</strain>
    </source>
</reference>
<evidence type="ECO:0000313" key="2">
    <source>
        <dbReference type="Proteomes" id="UP000552644"/>
    </source>
</evidence>
<dbReference type="InterPro" id="IPR019270">
    <property type="entry name" value="DUF2283"/>
</dbReference>
<dbReference type="Proteomes" id="UP000552644">
    <property type="component" value="Unassembled WGS sequence"/>
</dbReference>
<accession>A0A7W7QPL8</accession>
<proteinExistence type="predicted"/>
<gene>
    <name evidence="1" type="ORF">FHS44_004483</name>
</gene>
<name>A0A7W7QPL8_9ACTN</name>
<dbReference type="RefSeq" id="WP_184717545.1">
    <property type="nucleotide sequence ID" value="NZ_JACHJP010000004.1"/>
</dbReference>
<sequence>MRVEHDRENDVAYVYLVEEIAPGEAKTQILVEDPELRGEVILDLDEHGRLLGIEVIGASAVLSPETLTGSEEEGTPYEG</sequence>